<dbReference type="GO" id="GO:0006508">
    <property type="term" value="P:proteolysis"/>
    <property type="evidence" value="ECO:0007669"/>
    <property type="project" value="UniProtKB-KW"/>
</dbReference>
<evidence type="ECO:0000313" key="3">
    <source>
        <dbReference type="EMBL" id="PHQ14941.1"/>
    </source>
</evidence>
<sequence length="179" mass="20075">MSKNPVDDNGNSPSDPSPDMISSSLQRAGDETGRILLGWREWVGLPDLGIARIKAKVDTGARTSCLHTFRTEPYTENGQRRVRFWVHPVQNNLHEVVECDAVVLDERTVSDSGGHRELRMVIETSLVVGDTIWPIEMTLTNRDSMRFRMLLGRTAMAERSIVLPESSYLAGEPALRTKK</sequence>
<dbReference type="EMBL" id="NTFH01000008">
    <property type="protein sequence ID" value="PHQ14941.1"/>
    <property type="molecule type" value="Genomic_DNA"/>
</dbReference>
<comment type="caution">
    <text evidence="3">The sequence shown here is derived from an EMBL/GenBank/DDBJ whole genome shotgun (WGS) entry which is preliminary data.</text>
</comment>
<evidence type="ECO:0000313" key="4">
    <source>
        <dbReference type="Proteomes" id="UP000231409"/>
    </source>
</evidence>
<organism evidence="3 4">
    <name type="scientific">Marinobacter profundi</name>
    <dbReference type="NCBI Taxonomy" id="2666256"/>
    <lineage>
        <taxon>Bacteria</taxon>
        <taxon>Pseudomonadati</taxon>
        <taxon>Pseudomonadota</taxon>
        <taxon>Gammaproteobacteria</taxon>
        <taxon>Pseudomonadales</taxon>
        <taxon>Marinobacteraceae</taxon>
        <taxon>Marinobacter</taxon>
    </lineage>
</organism>
<dbReference type="Proteomes" id="UP000231409">
    <property type="component" value="Unassembled WGS sequence"/>
</dbReference>
<protein>
    <submittedName>
        <fullName evidence="3">ATP-dependent zinc protease</fullName>
    </submittedName>
</protein>
<dbReference type="GO" id="GO:0008233">
    <property type="term" value="F:peptidase activity"/>
    <property type="evidence" value="ECO:0007669"/>
    <property type="project" value="UniProtKB-KW"/>
</dbReference>
<feature type="region of interest" description="Disordered" evidence="1">
    <location>
        <begin position="1"/>
        <end position="26"/>
    </location>
</feature>
<accession>A0A2G1UKB3</accession>
<reference evidence="3 4" key="1">
    <citation type="submission" date="2017-09" db="EMBL/GenBank/DDBJ databases">
        <title>The draft genome sequences of Marinobacter sp. PWS21.</title>
        <authorList>
            <person name="Cao J."/>
        </authorList>
    </citation>
    <scope>NUCLEOTIDE SEQUENCE [LARGE SCALE GENOMIC DNA]</scope>
    <source>
        <strain evidence="3 4">PWS21</strain>
    </source>
</reference>
<name>A0A2G1UKB3_9GAMM</name>
<dbReference type="PANTHER" id="PTHR38037:SF1">
    <property type="entry name" value="ATP-DEPENDENT ZINC PROTEASE DOMAIN-CONTAINING PROTEIN-RELATED"/>
    <property type="match status" value="1"/>
</dbReference>
<keyword evidence="3" id="KW-0378">Hydrolase</keyword>
<dbReference type="Pfam" id="PF05618">
    <property type="entry name" value="Zn_protease"/>
    <property type="match status" value="1"/>
</dbReference>
<evidence type="ECO:0000256" key="1">
    <source>
        <dbReference type="SAM" id="MobiDB-lite"/>
    </source>
</evidence>
<keyword evidence="4" id="KW-1185">Reference proteome</keyword>
<feature type="compositionally biased region" description="Low complexity" evidence="1">
    <location>
        <begin position="12"/>
        <end position="24"/>
    </location>
</feature>
<feature type="domain" description="Retropepsin-like aspartic endopeptidase" evidence="2">
    <location>
        <begin position="37"/>
        <end position="171"/>
    </location>
</feature>
<dbReference type="AlphaFoldDB" id="A0A2G1UKB3"/>
<dbReference type="Gene3D" id="2.40.70.10">
    <property type="entry name" value="Acid Proteases"/>
    <property type="match status" value="1"/>
</dbReference>
<evidence type="ECO:0000259" key="2">
    <source>
        <dbReference type="Pfam" id="PF05618"/>
    </source>
</evidence>
<gene>
    <name evidence="3" type="ORF">CLH61_11390</name>
</gene>
<proteinExistence type="predicted"/>
<dbReference type="InterPro" id="IPR008503">
    <property type="entry name" value="Asp_endopeptidase"/>
</dbReference>
<dbReference type="SUPFAM" id="SSF50630">
    <property type="entry name" value="Acid proteases"/>
    <property type="match status" value="1"/>
</dbReference>
<dbReference type="PANTHER" id="PTHR38037">
    <property type="entry name" value="ZN_PROTEASE DOMAIN-CONTAINING PROTEIN"/>
    <property type="match status" value="1"/>
</dbReference>
<keyword evidence="3" id="KW-0645">Protease</keyword>
<dbReference type="InterPro" id="IPR021109">
    <property type="entry name" value="Peptidase_aspartic_dom_sf"/>
</dbReference>